<accession>A0ABP8WDR6</accession>
<dbReference type="Proteomes" id="UP001500621">
    <property type="component" value="Unassembled WGS sequence"/>
</dbReference>
<evidence type="ECO:0008006" key="3">
    <source>
        <dbReference type="Google" id="ProtNLM"/>
    </source>
</evidence>
<keyword evidence="2" id="KW-1185">Reference proteome</keyword>
<dbReference type="EMBL" id="BAABIM010000002">
    <property type="protein sequence ID" value="GAA4687603.1"/>
    <property type="molecule type" value="Genomic_DNA"/>
</dbReference>
<organism evidence="1 2">
    <name type="scientific">Nocardioides nanhaiensis</name>
    <dbReference type="NCBI Taxonomy" id="1476871"/>
    <lineage>
        <taxon>Bacteria</taxon>
        <taxon>Bacillati</taxon>
        <taxon>Actinomycetota</taxon>
        <taxon>Actinomycetes</taxon>
        <taxon>Propionibacteriales</taxon>
        <taxon>Nocardioidaceae</taxon>
        <taxon>Nocardioides</taxon>
    </lineage>
</organism>
<name>A0ABP8WDR6_9ACTN</name>
<dbReference type="Gene3D" id="2.60.120.200">
    <property type="match status" value="1"/>
</dbReference>
<evidence type="ECO:0000313" key="2">
    <source>
        <dbReference type="Proteomes" id="UP001500621"/>
    </source>
</evidence>
<reference evidence="2" key="1">
    <citation type="journal article" date="2019" name="Int. J. Syst. Evol. Microbiol.">
        <title>The Global Catalogue of Microorganisms (GCM) 10K type strain sequencing project: providing services to taxonomists for standard genome sequencing and annotation.</title>
        <authorList>
            <consortium name="The Broad Institute Genomics Platform"/>
            <consortium name="The Broad Institute Genome Sequencing Center for Infectious Disease"/>
            <person name="Wu L."/>
            <person name="Ma J."/>
        </authorList>
    </citation>
    <scope>NUCLEOTIDE SEQUENCE [LARGE SCALE GENOMIC DNA]</scope>
    <source>
        <strain evidence="2">JCM 18127</strain>
    </source>
</reference>
<proteinExistence type="predicted"/>
<sequence length="277" mass="30679">MTPTSPRVRRPARTPAALTVVATLLGLTVLLDPGPPELGRTTLVHHADPPGPVNAQSTYKWGRPTWQDEWEDGRRGPYRVEGPGLVRAQHGMLTLNTTGAGTVTAIRRVRGHATGRWEIRLRSKQFSTGATPFTVRTELVPAGKREQHCGAQDVGLVSYTFGDSDADFWVRNLPDLELGASEALDLTDGQWHTFGVEVTDRSVTWFVDAHAVRRDRRAAALSGVPLTVRFSMLAPEATRMNPSRMQMDWLRYFLLDRENALPIDAPRLARTTHEGAC</sequence>
<dbReference type="InterPro" id="IPR013320">
    <property type="entry name" value="ConA-like_dom_sf"/>
</dbReference>
<comment type="caution">
    <text evidence="1">The sequence shown here is derived from an EMBL/GenBank/DDBJ whole genome shotgun (WGS) entry which is preliminary data.</text>
</comment>
<evidence type="ECO:0000313" key="1">
    <source>
        <dbReference type="EMBL" id="GAA4687603.1"/>
    </source>
</evidence>
<dbReference type="RefSeq" id="WP_345266621.1">
    <property type="nucleotide sequence ID" value="NZ_BAABIM010000002.1"/>
</dbReference>
<dbReference type="SUPFAM" id="SSF49899">
    <property type="entry name" value="Concanavalin A-like lectins/glucanases"/>
    <property type="match status" value="1"/>
</dbReference>
<protein>
    <recommendedName>
        <fullName evidence="3">Glycosyl hydrolase family protein</fullName>
    </recommendedName>
</protein>
<gene>
    <name evidence="1" type="ORF">GCM10023226_26880</name>
</gene>